<dbReference type="Gene3D" id="1.20.1070.10">
    <property type="entry name" value="Rhodopsin 7-helix transmembrane proteins"/>
    <property type="match status" value="1"/>
</dbReference>
<comment type="caution">
    <text evidence="7">The sequence shown here is derived from an EMBL/GenBank/DDBJ whole genome shotgun (WGS) entry which is preliminary data.</text>
</comment>
<dbReference type="Proteomes" id="UP001163046">
    <property type="component" value="Unassembled WGS sequence"/>
</dbReference>
<evidence type="ECO:0000313" key="7">
    <source>
        <dbReference type="EMBL" id="KAJ7382487.1"/>
    </source>
</evidence>
<feature type="non-terminal residue" evidence="7">
    <location>
        <position position="123"/>
    </location>
</feature>
<dbReference type="GO" id="GO:0004930">
    <property type="term" value="F:G protein-coupled receptor activity"/>
    <property type="evidence" value="ECO:0007669"/>
    <property type="project" value="InterPro"/>
</dbReference>
<evidence type="ECO:0000256" key="5">
    <source>
        <dbReference type="SAM" id="Phobius"/>
    </source>
</evidence>
<keyword evidence="2 5" id="KW-0812">Transmembrane</keyword>
<name>A0A9W9ZIW2_9CNID</name>
<dbReference type="OrthoDB" id="5955379at2759"/>
<feature type="transmembrane region" description="Helical" evidence="5">
    <location>
        <begin position="47"/>
        <end position="65"/>
    </location>
</feature>
<dbReference type="SUPFAM" id="SSF81321">
    <property type="entry name" value="Family A G protein-coupled receptor-like"/>
    <property type="match status" value="1"/>
</dbReference>
<accession>A0A9W9ZIW2</accession>
<proteinExistence type="predicted"/>
<keyword evidence="8" id="KW-1185">Reference proteome</keyword>
<dbReference type="PROSITE" id="PS00237">
    <property type="entry name" value="G_PROTEIN_RECEP_F1_1"/>
    <property type="match status" value="1"/>
</dbReference>
<reference evidence="7" key="1">
    <citation type="submission" date="2023-01" db="EMBL/GenBank/DDBJ databases">
        <title>Genome assembly of the deep-sea coral Lophelia pertusa.</title>
        <authorList>
            <person name="Herrera S."/>
            <person name="Cordes E."/>
        </authorList>
    </citation>
    <scope>NUCLEOTIDE SEQUENCE</scope>
    <source>
        <strain evidence="7">USNM1676648</strain>
        <tissue evidence="7">Polyp</tissue>
    </source>
</reference>
<keyword evidence="3 5" id="KW-1133">Transmembrane helix</keyword>
<dbReference type="EMBL" id="MU825922">
    <property type="protein sequence ID" value="KAJ7382487.1"/>
    <property type="molecule type" value="Genomic_DNA"/>
</dbReference>
<evidence type="ECO:0000256" key="4">
    <source>
        <dbReference type="ARBA" id="ARBA00023136"/>
    </source>
</evidence>
<dbReference type="AlphaFoldDB" id="A0A9W9ZIW2"/>
<keyword evidence="4 5" id="KW-0472">Membrane</keyword>
<comment type="subcellular location">
    <subcellularLocation>
        <location evidence="1">Membrane</location>
    </subcellularLocation>
</comment>
<dbReference type="PROSITE" id="PS50262">
    <property type="entry name" value="G_PROTEIN_RECEP_F1_2"/>
    <property type="match status" value="1"/>
</dbReference>
<organism evidence="7 8">
    <name type="scientific">Desmophyllum pertusum</name>
    <dbReference type="NCBI Taxonomy" id="174260"/>
    <lineage>
        <taxon>Eukaryota</taxon>
        <taxon>Metazoa</taxon>
        <taxon>Cnidaria</taxon>
        <taxon>Anthozoa</taxon>
        <taxon>Hexacorallia</taxon>
        <taxon>Scleractinia</taxon>
        <taxon>Caryophylliina</taxon>
        <taxon>Caryophylliidae</taxon>
        <taxon>Desmophyllum</taxon>
    </lineage>
</organism>
<evidence type="ECO:0000256" key="2">
    <source>
        <dbReference type="ARBA" id="ARBA00022692"/>
    </source>
</evidence>
<gene>
    <name evidence="7" type="ORF">OS493_034648</name>
</gene>
<evidence type="ECO:0000256" key="3">
    <source>
        <dbReference type="ARBA" id="ARBA00022989"/>
    </source>
</evidence>
<feature type="transmembrane region" description="Helical" evidence="5">
    <location>
        <begin position="15"/>
        <end position="35"/>
    </location>
</feature>
<feature type="domain" description="G-protein coupled receptors family 1 profile" evidence="6">
    <location>
        <begin position="27"/>
        <end position="123"/>
    </location>
</feature>
<dbReference type="InterPro" id="IPR017452">
    <property type="entry name" value="GPCR_Rhodpsn_7TM"/>
</dbReference>
<protein>
    <recommendedName>
        <fullName evidence="6">G-protein coupled receptors family 1 profile domain-containing protein</fullName>
    </recommendedName>
</protein>
<dbReference type="InterPro" id="IPR000276">
    <property type="entry name" value="GPCR_Rhodpsn"/>
</dbReference>
<sequence>MDREFEKSLCLGSGMPFVFLSLAISVPNGVILIALYRNPLRCFRKAFVVFLAFIAAMDLFIGIVVCSGEAVMRFLCVFGEGKIPQDGDIVIVLEYIGINSSILLVTAMSVDRFISVVCPHFYL</sequence>
<evidence type="ECO:0000259" key="6">
    <source>
        <dbReference type="PROSITE" id="PS50262"/>
    </source>
</evidence>
<evidence type="ECO:0000256" key="1">
    <source>
        <dbReference type="ARBA" id="ARBA00004370"/>
    </source>
</evidence>
<dbReference type="GO" id="GO:0016020">
    <property type="term" value="C:membrane"/>
    <property type="evidence" value="ECO:0007669"/>
    <property type="project" value="UniProtKB-SubCell"/>
</dbReference>
<evidence type="ECO:0000313" key="8">
    <source>
        <dbReference type="Proteomes" id="UP001163046"/>
    </source>
</evidence>